<name>A0ACB9PKP6_BAUVA</name>
<comment type="caution">
    <text evidence="1">The sequence shown here is derived from an EMBL/GenBank/DDBJ whole genome shotgun (WGS) entry which is preliminary data.</text>
</comment>
<sequence>MATFVSTNFAPPNTRISAGVLTVPGGRTLTANNLVRPCWMKSFDSKYGFSGATRKSALFQIKSSANSHSVNPYPSKDPFLNLHPEVSMLRGEGKNIVNNPRKDNSGGKLSESLEDVPSQSNYNEAKIKVIGVGGGGSNAVNRMIESSMKGVEFWIVNTDVQAMRMSPVYSENRLQIGQELTRGLGAGGNPEIGMNAAKESKESIEEAVFGADMVFVTAGMGGGTGTGGAPVIAGVAKSMGILTVGIVTTPFSFEGRRRAVQAQEGIAALRDNVDTLIVIPNDKLLTAVSQSTPVTEAFNLADDILRQGVRGISDIITIPGLVNVDFADVRAIMANAGSSLMGIGTATGKTRARDAALNAIQSPLLDIGIERATGIVWNITGGSDLTLFEVNAAAEVIYDLVDPTANLIFGAVIDPSLSGQVSITLIATGFKRQEEGEGRPLQASQLTQGDMNIGINRRPSSFIDGGSVEIPEFLKKKGRSRYPRV</sequence>
<gene>
    <name evidence="1" type="ORF">L6164_009627</name>
</gene>
<evidence type="ECO:0000313" key="1">
    <source>
        <dbReference type="EMBL" id="KAI4348968.1"/>
    </source>
</evidence>
<dbReference type="Proteomes" id="UP000828941">
    <property type="component" value="Chromosome 4"/>
</dbReference>
<evidence type="ECO:0000313" key="2">
    <source>
        <dbReference type="Proteomes" id="UP000828941"/>
    </source>
</evidence>
<organism evidence="1 2">
    <name type="scientific">Bauhinia variegata</name>
    <name type="common">Purple orchid tree</name>
    <name type="synonym">Phanera variegata</name>
    <dbReference type="NCBI Taxonomy" id="167791"/>
    <lineage>
        <taxon>Eukaryota</taxon>
        <taxon>Viridiplantae</taxon>
        <taxon>Streptophyta</taxon>
        <taxon>Embryophyta</taxon>
        <taxon>Tracheophyta</taxon>
        <taxon>Spermatophyta</taxon>
        <taxon>Magnoliopsida</taxon>
        <taxon>eudicotyledons</taxon>
        <taxon>Gunneridae</taxon>
        <taxon>Pentapetalae</taxon>
        <taxon>rosids</taxon>
        <taxon>fabids</taxon>
        <taxon>Fabales</taxon>
        <taxon>Fabaceae</taxon>
        <taxon>Cercidoideae</taxon>
        <taxon>Cercideae</taxon>
        <taxon>Bauhiniinae</taxon>
        <taxon>Bauhinia</taxon>
    </lineage>
</organism>
<dbReference type="EMBL" id="CM039429">
    <property type="protein sequence ID" value="KAI4348968.1"/>
    <property type="molecule type" value="Genomic_DNA"/>
</dbReference>
<keyword evidence="2" id="KW-1185">Reference proteome</keyword>
<accession>A0ACB9PKP6</accession>
<reference evidence="1 2" key="1">
    <citation type="journal article" date="2022" name="DNA Res.">
        <title>Chromosomal-level genome assembly of the orchid tree Bauhinia variegata (Leguminosae; Cercidoideae) supports the allotetraploid origin hypothesis of Bauhinia.</title>
        <authorList>
            <person name="Zhong Y."/>
            <person name="Chen Y."/>
            <person name="Zheng D."/>
            <person name="Pang J."/>
            <person name="Liu Y."/>
            <person name="Luo S."/>
            <person name="Meng S."/>
            <person name="Qian L."/>
            <person name="Wei D."/>
            <person name="Dai S."/>
            <person name="Zhou R."/>
        </authorList>
    </citation>
    <scope>NUCLEOTIDE SEQUENCE [LARGE SCALE GENOMIC DNA]</scope>
    <source>
        <strain evidence="1">BV-YZ2020</strain>
    </source>
</reference>
<proteinExistence type="predicted"/>
<protein>
    <submittedName>
        <fullName evidence="1">Uncharacterized protein</fullName>
    </submittedName>
</protein>